<accession>A0A940S1N8</accession>
<reference evidence="1" key="1">
    <citation type="submission" date="2021-03" db="EMBL/GenBank/DDBJ databases">
        <title>Sagittula salina sp. nov. strain M10.9X isolated from the marine waste.</title>
        <authorList>
            <person name="Satari L."/>
            <person name="Molina-Menor E."/>
            <person name="Vidal-Verdu A."/>
            <person name="Pascual J."/>
            <person name="Pereto J."/>
            <person name="Porcar M."/>
        </authorList>
    </citation>
    <scope>NUCLEOTIDE SEQUENCE</scope>
    <source>
        <strain evidence="1">M10.9X</strain>
    </source>
</reference>
<sequence>MFDIFLLAISLATGAQGHFGSPGEAAVVRPSGAALAPYVAEAQVPTGRFLTALEVKPILTATRANWVAVRVREGQDLVYLTHLWSWRCGLVAIRGAVNGAALRHWPLPACHAETAQPNAILDGDGMPYLTYPLKSVETVTIEVIYDDLSTEAATYDRAGVLIP</sequence>
<evidence type="ECO:0000313" key="2">
    <source>
        <dbReference type="Proteomes" id="UP000675940"/>
    </source>
</evidence>
<protein>
    <submittedName>
        <fullName evidence="1">Uncharacterized protein</fullName>
    </submittedName>
</protein>
<dbReference type="RefSeq" id="WP_209358581.1">
    <property type="nucleotide sequence ID" value="NZ_JAGISH010000001.1"/>
</dbReference>
<name>A0A940S1N8_9RHOB</name>
<gene>
    <name evidence="1" type="ORF">J5474_01370</name>
</gene>
<evidence type="ECO:0000313" key="1">
    <source>
        <dbReference type="EMBL" id="MBP0481144.1"/>
    </source>
</evidence>
<dbReference type="AlphaFoldDB" id="A0A940S1N8"/>
<organism evidence="1 2">
    <name type="scientific">Sagittula salina</name>
    <dbReference type="NCBI Taxonomy" id="2820268"/>
    <lineage>
        <taxon>Bacteria</taxon>
        <taxon>Pseudomonadati</taxon>
        <taxon>Pseudomonadota</taxon>
        <taxon>Alphaproteobacteria</taxon>
        <taxon>Rhodobacterales</taxon>
        <taxon>Roseobacteraceae</taxon>
        <taxon>Sagittula</taxon>
    </lineage>
</organism>
<keyword evidence="2" id="KW-1185">Reference proteome</keyword>
<proteinExistence type="predicted"/>
<dbReference type="EMBL" id="JAGISH010000001">
    <property type="protein sequence ID" value="MBP0481144.1"/>
    <property type="molecule type" value="Genomic_DNA"/>
</dbReference>
<comment type="caution">
    <text evidence="1">The sequence shown here is derived from an EMBL/GenBank/DDBJ whole genome shotgun (WGS) entry which is preliminary data.</text>
</comment>
<dbReference type="Proteomes" id="UP000675940">
    <property type="component" value="Unassembled WGS sequence"/>
</dbReference>